<gene>
    <name evidence="2" type="ORF">C6P40_000295</name>
</gene>
<organism evidence="2 3">
    <name type="scientific">Pichia californica</name>
    <dbReference type="NCBI Taxonomy" id="460514"/>
    <lineage>
        <taxon>Eukaryota</taxon>
        <taxon>Fungi</taxon>
        <taxon>Dikarya</taxon>
        <taxon>Ascomycota</taxon>
        <taxon>Saccharomycotina</taxon>
        <taxon>Pichiomycetes</taxon>
        <taxon>Pichiales</taxon>
        <taxon>Pichiaceae</taxon>
        <taxon>Pichia</taxon>
    </lineage>
</organism>
<dbReference type="EMBL" id="PUHW01000011">
    <property type="protein sequence ID" value="KAG0691016.1"/>
    <property type="molecule type" value="Genomic_DNA"/>
</dbReference>
<dbReference type="PANTHER" id="PTHR12126">
    <property type="entry name" value="NADH-UBIQUINONE OXIDOREDUCTASE 39 KDA SUBUNIT-RELATED"/>
    <property type="match status" value="1"/>
</dbReference>
<dbReference type="InterPro" id="IPR001509">
    <property type="entry name" value="Epimerase_deHydtase"/>
</dbReference>
<dbReference type="Gene3D" id="3.40.50.720">
    <property type="entry name" value="NAD(P)-binding Rossmann-like Domain"/>
    <property type="match status" value="1"/>
</dbReference>
<dbReference type="AlphaFoldDB" id="A0A9P6WQ47"/>
<dbReference type="InterPro" id="IPR036291">
    <property type="entry name" value="NAD(P)-bd_dom_sf"/>
</dbReference>
<evidence type="ECO:0000313" key="3">
    <source>
        <dbReference type="Proteomes" id="UP000697127"/>
    </source>
</evidence>
<proteinExistence type="predicted"/>
<accession>A0A9P6WQ47</accession>
<protein>
    <recommendedName>
        <fullName evidence="1">NAD-dependent epimerase/dehydratase domain-containing protein</fullName>
    </recommendedName>
</protein>
<dbReference type="OrthoDB" id="276721at2759"/>
<evidence type="ECO:0000259" key="1">
    <source>
        <dbReference type="Pfam" id="PF01370"/>
    </source>
</evidence>
<dbReference type="PANTHER" id="PTHR12126:SF16">
    <property type="entry name" value="MIOREX COMPLEX COMPONENT 2"/>
    <property type="match status" value="1"/>
</dbReference>
<dbReference type="GO" id="GO:0005739">
    <property type="term" value="C:mitochondrion"/>
    <property type="evidence" value="ECO:0007669"/>
    <property type="project" value="TreeGrafter"/>
</dbReference>
<dbReference type="Pfam" id="PF01370">
    <property type="entry name" value="Epimerase"/>
    <property type="match status" value="1"/>
</dbReference>
<reference evidence="2" key="1">
    <citation type="submission" date="2020-11" db="EMBL/GenBank/DDBJ databases">
        <title>Kefir isolates.</title>
        <authorList>
            <person name="Marcisauskas S."/>
            <person name="Kim Y."/>
            <person name="Blasche S."/>
        </authorList>
    </citation>
    <scope>NUCLEOTIDE SEQUENCE</scope>
    <source>
        <strain evidence="2">Olga-1</strain>
    </source>
</reference>
<dbReference type="SUPFAM" id="SSF51735">
    <property type="entry name" value="NAD(P)-binding Rossmann-fold domains"/>
    <property type="match status" value="1"/>
</dbReference>
<dbReference type="GO" id="GO:0044877">
    <property type="term" value="F:protein-containing complex binding"/>
    <property type="evidence" value="ECO:0007669"/>
    <property type="project" value="TreeGrafter"/>
</dbReference>
<dbReference type="Proteomes" id="UP000697127">
    <property type="component" value="Unassembled WGS sequence"/>
</dbReference>
<feature type="domain" description="NAD-dependent epimerase/dehydratase" evidence="1">
    <location>
        <begin position="10"/>
        <end position="84"/>
    </location>
</feature>
<dbReference type="InterPro" id="IPR051207">
    <property type="entry name" value="ComplexI_NDUFA9_subunit"/>
</dbReference>
<evidence type="ECO:0000313" key="2">
    <source>
        <dbReference type="EMBL" id="KAG0691016.1"/>
    </source>
</evidence>
<sequence>MTGIGLSKKIVVFGGTGFLGKRICENAISRGYDVVSITGTGKKPNPYEGEESSWINKVNWKRGNIFYPETYTNELKNAKAVVHSIGILLENDSYKKIVGSNDGIINTVSDLFKTSNPMAKTPDITGNNVIIDKTYERFNTQSALVSAEALIQANHEKPAFVYISADRGFPGIPSGYIESKRRTEYELYQMQPEIRPVFLRPGFMYDPSEENHNSIRKHIKNSMDILEGFNKKLLFNSLDGIIRPTISTKLVAKWCIDKIEDDEFRGPLMLDAMINLKNC</sequence>
<comment type="caution">
    <text evidence="2">The sequence shown here is derived from an EMBL/GenBank/DDBJ whole genome shotgun (WGS) entry which is preliminary data.</text>
</comment>
<keyword evidence="3" id="KW-1185">Reference proteome</keyword>
<name>A0A9P6WQ47_9ASCO</name>